<dbReference type="SMART" id="SM00355">
    <property type="entry name" value="ZnF_C2H2"/>
    <property type="match status" value="5"/>
</dbReference>
<dbReference type="GO" id="GO:0005634">
    <property type="term" value="C:nucleus"/>
    <property type="evidence" value="ECO:0007669"/>
    <property type="project" value="UniProtKB-SubCell"/>
</dbReference>
<feature type="domain" description="C2H2-type" evidence="11">
    <location>
        <begin position="382"/>
        <end position="414"/>
    </location>
</feature>
<feature type="region of interest" description="Disordered" evidence="10">
    <location>
        <begin position="695"/>
        <end position="715"/>
    </location>
</feature>
<evidence type="ECO:0000256" key="3">
    <source>
        <dbReference type="ARBA" id="ARBA00022723"/>
    </source>
</evidence>
<keyword evidence="7" id="KW-0238">DNA-binding</keyword>
<feature type="region of interest" description="Disordered" evidence="10">
    <location>
        <begin position="503"/>
        <end position="533"/>
    </location>
</feature>
<evidence type="ECO:0000256" key="1">
    <source>
        <dbReference type="ARBA" id="ARBA00004123"/>
    </source>
</evidence>
<evidence type="ECO:0000256" key="7">
    <source>
        <dbReference type="ARBA" id="ARBA00023125"/>
    </source>
</evidence>
<dbReference type="FunFam" id="3.30.160.60:FF:000031">
    <property type="entry name" value="GLI family zinc finger 3"/>
    <property type="match status" value="1"/>
</dbReference>
<evidence type="ECO:0000256" key="10">
    <source>
        <dbReference type="SAM" id="MobiDB-lite"/>
    </source>
</evidence>
<evidence type="ECO:0000256" key="2">
    <source>
        <dbReference type="ARBA" id="ARBA00010831"/>
    </source>
</evidence>
<dbReference type="Pfam" id="PF23561">
    <property type="entry name" value="zf-C2H2_15"/>
    <property type="match status" value="1"/>
</dbReference>
<evidence type="ECO:0000256" key="4">
    <source>
        <dbReference type="ARBA" id="ARBA00022737"/>
    </source>
</evidence>
<evidence type="ECO:0000256" key="9">
    <source>
        <dbReference type="PROSITE-ProRule" id="PRU00042"/>
    </source>
</evidence>
<name>A0AAJ7U179_PETMA</name>
<feature type="compositionally biased region" description="Basic and acidic residues" evidence="10">
    <location>
        <begin position="199"/>
        <end position="210"/>
    </location>
</feature>
<dbReference type="InterPro" id="IPR036236">
    <property type="entry name" value="Znf_C2H2_sf"/>
</dbReference>
<keyword evidence="12" id="KW-1185">Reference proteome</keyword>
<feature type="domain" description="C2H2-type" evidence="11">
    <location>
        <begin position="445"/>
        <end position="474"/>
    </location>
</feature>
<dbReference type="PROSITE" id="PS50157">
    <property type="entry name" value="ZINC_FINGER_C2H2_2"/>
    <property type="match status" value="5"/>
</dbReference>
<accession>A0AAJ7U179</accession>
<dbReference type="AlphaFoldDB" id="A0AAJ7U179"/>
<feature type="compositionally biased region" description="Basic and acidic residues" evidence="10">
    <location>
        <begin position="257"/>
        <end position="274"/>
    </location>
</feature>
<dbReference type="SUPFAM" id="SSF57667">
    <property type="entry name" value="beta-beta-alpha zinc fingers"/>
    <property type="match status" value="3"/>
</dbReference>
<dbReference type="PROSITE" id="PS00028">
    <property type="entry name" value="ZINC_FINGER_C2H2_1"/>
    <property type="match status" value="4"/>
</dbReference>
<dbReference type="GeneID" id="116951958"/>
<feature type="domain" description="C2H2-type" evidence="11">
    <location>
        <begin position="348"/>
        <end position="378"/>
    </location>
</feature>
<keyword evidence="5 9" id="KW-0863">Zinc-finger</keyword>
<keyword evidence="4" id="KW-0677">Repeat</keyword>
<keyword evidence="6" id="KW-0862">Zinc</keyword>
<evidence type="ECO:0000256" key="6">
    <source>
        <dbReference type="ARBA" id="ARBA00022833"/>
    </source>
</evidence>
<dbReference type="GO" id="GO:0008270">
    <property type="term" value="F:zinc ion binding"/>
    <property type="evidence" value="ECO:0007669"/>
    <property type="project" value="UniProtKB-KW"/>
</dbReference>
<feature type="domain" description="C2H2-type" evidence="11">
    <location>
        <begin position="415"/>
        <end position="444"/>
    </location>
</feature>
<dbReference type="InterPro" id="IPR056436">
    <property type="entry name" value="Znf-C2H2_ZIC1-5/GLI1-3-like"/>
</dbReference>
<dbReference type="Gene3D" id="3.30.160.60">
    <property type="entry name" value="Classic Zinc Finger"/>
    <property type="match status" value="5"/>
</dbReference>
<dbReference type="InterPro" id="IPR043359">
    <property type="entry name" value="GLI-like"/>
</dbReference>
<dbReference type="GO" id="GO:0000981">
    <property type="term" value="F:DNA-binding transcription factor activity, RNA polymerase II-specific"/>
    <property type="evidence" value="ECO:0007669"/>
    <property type="project" value="TreeGrafter"/>
</dbReference>
<dbReference type="FunFam" id="3.30.160.60:FF:000019">
    <property type="entry name" value="GLI family zinc finger 3"/>
    <property type="match status" value="1"/>
</dbReference>
<feature type="region of interest" description="Disordered" evidence="10">
    <location>
        <begin position="197"/>
        <end position="275"/>
    </location>
</feature>
<evidence type="ECO:0000256" key="5">
    <source>
        <dbReference type="ARBA" id="ARBA00022771"/>
    </source>
</evidence>
<dbReference type="GO" id="GO:0000978">
    <property type="term" value="F:RNA polymerase II cis-regulatory region sequence-specific DNA binding"/>
    <property type="evidence" value="ECO:0007669"/>
    <property type="project" value="TreeGrafter"/>
</dbReference>
<dbReference type="Proteomes" id="UP001318040">
    <property type="component" value="Chromosome 44"/>
</dbReference>
<feature type="region of interest" description="Disordered" evidence="10">
    <location>
        <begin position="728"/>
        <end position="763"/>
    </location>
</feature>
<proteinExistence type="inferred from homology"/>
<dbReference type="Pfam" id="PF00096">
    <property type="entry name" value="zf-C2H2"/>
    <property type="match status" value="3"/>
</dbReference>
<feature type="compositionally biased region" description="Low complexity" evidence="10">
    <location>
        <begin position="307"/>
        <end position="331"/>
    </location>
</feature>
<dbReference type="FunFam" id="3.30.160.60:FF:000048">
    <property type="entry name" value="GLI family zinc finger 3"/>
    <property type="match status" value="1"/>
</dbReference>
<feature type="compositionally biased region" description="Low complexity" evidence="10">
    <location>
        <begin position="229"/>
        <end position="245"/>
    </location>
</feature>
<dbReference type="KEGG" id="pmrn:116951958"/>
<evidence type="ECO:0000259" key="11">
    <source>
        <dbReference type="PROSITE" id="PS50157"/>
    </source>
</evidence>
<organism evidence="12 13">
    <name type="scientific">Petromyzon marinus</name>
    <name type="common">Sea lamprey</name>
    <dbReference type="NCBI Taxonomy" id="7757"/>
    <lineage>
        <taxon>Eukaryota</taxon>
        <taxon>Metazoa</taxon>
        <taxon>Chordata</taxon>
        <taxon>Craniata</taxon>
        <taxon>Vertebrata</taxon>
        <taxon>Cyclostomata</taxon>
        <taxon>Hyperoartia</taxon>
        <taxon>Petromyzontiformes</taxon>
        <taxon>Petromyzontidae</taxon>
        <taxon>Petromyzon</taxon>
    </lineage>
</organism>
<comment type="similarity">
    <text evidence="2">Belongs to the GLI C2H2-type zinc-finger protein family.</text>
</comment>
<dbReference type="PANTHER" id="PTHR45718:SF7">
    <property type="entry name" value="C2H2-TYPE DOMAIN-CONTAINING PROTEIN"/>
    <property type="match status" value="1"/>
</dbReference>
<feature type="domain" description="C2H2-type" evidence="11">
    <location>
        <begin position="475"/>
        <end position="504"/>
    </location>
</feature>
<dbReference type="InterPro" id="IPR013087">
    <property type="entry name" value="Znf_C2H2_type"/>
</dbReference>
<feature type="compositionally biased region" description="Basic residues" evidence="10">
    <location>
        <begin position="218"/>
        <end position="228"/>
    </location>
</feature>
<keyword evidence="8" id="KW-0539">Nucleus</keyword>
<reference evidence="13" key="1">
    <citation type="submission" date="2025-08" db="UniProtKB">
        <authorList>
            <consortium name="RefSeq"/>
        </authorList>
    </citation>
    <scope>IDENTIFICATION</scope>
    <source>
        <tissue evidence="13">Sperm</tissue>
    </source>
</reference>
<dbReference type="RefSeq" id="XP_032826771.1">
    <property type="nucleotide sequence ID" value="XM_032970880.1"/>
</dbReference>
<dbReference type="FunFam" id="3.30.160.60:FF:000359">
    <property type="entry name" value="GLIS family zinc finger 2"/>
    <property type="match status" value="1"/>
</dbReference>
<feature type="region of interest" description="Disordered" evidence="10">
    <location>
        <begin position="305"/>
        <end position="346"/>
    </location>
</feature>
<comment type="subcellular location">
    <subcellularLocation>
        <location evidence="1">Nucleus</location>
    </subcellularLocation>
</comment>
<evidence type="ECO:0000313" key="12">
    <source>
        <dbReference type="Proteomes" id="UP001318040"/>
    </source>
</evidence>
<protein>
    <submittedName>
        <fullName evidence="13">Krueppel homolog 1-like</fullName>
    </submittedName>
</protein>
<dbReference type="PANTHER" id="PTHR45718">
    <property type="entry name" value="TRANSCRIPTIONAL ACTIVATOR CUBITUS INTERRUPTUS"/>
    <property type="match status" value="1"/>
</dbReference>
<keyword evidence="3" id="KW-0479">Metal-binding</keyword>
<evidence type="ECO:0000256" key="8">
    <source>
        <dbReference type="ARBA" id="ARBA00023242"/>
    </source>
</evidence>
<sequence length="806" mass="86802">MEHAFRTLPPYPSKTPKEEFGGLADCWPKEESFHLAFDAGSCLGTVDDPSRSFLRPRSPAHGNHLHGNSRPHPGMHHSHLAGHYLECSFTTAVAPPPPPPPSAAPASSGECGVSTLSCRTAQLCPCSFATAGASGMTTPSPASCCCRHPARRRTGAATAAPAAATTGAGFLSGSAEFHGGEGRAMASALLPHVHGQRRALPEGRTPENRHQQQQPHQQHQHQQNHHQQRQNQNLRQHQHQQLGEQHQQHHLHQSLQQRHEQNQRRHLGEQREPLRPSVPSWLCVASHGEGAGYFGVERQRPAPPFPACQSLSSSSSSAATAAGPGGFPAAARDSEDPAISGGGSATGEACRWEECRAAFGRREQLCRHIEKSHVEPQRGEEFACQWEACGRRRRPFNARYKLLIHMRVHSGEKPNKCMFEGCPKAFSRLENLKIHVRSHTGERPYLCQQPGCGKAFSNSSDRAKHQRTHQDTKPYVCQVPGCSKRYTDPSSLRKHVKAHAATAAATATAARGEAPPGHELCPDPGAPLPEHGTSAASTCMELFTETERSRDAARHRTVADGAARTEQLAMPPTCRSAVPQTPAHRLGPCHVAHARADRYATPCSSGPPIRSNDTAASTGSATIAASPTGYSGNVYAFQLPLSLKAENSPATGIATTTTTTATAATSSTAIAVSLAPTLLATAAAGQQPHVTAPWAPARHQRRAPSAGALRGEGGAGLGPTLGCELEVGENRQQQQQQQLQQHKHQQHQQQQQIHQHHEQQRQLHHYPAVTPWDTYAGCTAAAQVKCDFLQEQFATLPGASFLQLSL</sequence>
<gene>
    <name evidence="13" type="primary">LOC116951958</name>
</gene>
<evidence type="ECO:0000313" key="13">
    <source>
        <dbReference type="RefSeq" id="XP_032826771.1"/>
    </source>
</evidence>